<dbReference type="OrthoDB" id="6349953at2759"/>
<evidence type="ECO:0000256" key="11">
    <source>
        <dbReference type="SAM" id="Phobius"/>
    </source>
</evidence>
<feature type="region of interest" description="Disordered" evidence="10">
    <location>
        <begin position="795"/>
        <end position="823"/>
    </location>
</feature>
<feature type="region of interest" description="Disordered" evidence="10">
    <location>
        <begin position="599"/>
        <end position="629"/>
    </location>
</feature>
<feature type="transmembrane region" description="Helical" evidence="11">
    <location>
        <begin position="50"/>
        <end position="67"/>
    </location>
</feature>
<dbReference type="GO" id="GO:0005634">
    <property type="term" value="C:nucleus"/>
    <property type="evidence" value="ECO:0007669"/>
    <property type="project" value="TreeGrafter"/>
</dbReference>
<dbReference type="Proteomes" id="UP000660262">
    <property type="component" value="Unassembled WGS sequence"/>
</dbReference>
<dbReference type="EMBL" id="BNJQ01000007">
    <property type="protein sequence ID" value="GHP04484.1"/>
    <property type="molecule type" value="Genomic_DNA"/>
</dbReference>
<gene>
    <name evidence="13" type="ORF">PPROV_000323800</name>
</gene>
<dbReference type="PROSITE" id="PS51626">
    <property type="entry name" value="SAM_MT_TRM1"/>
    <property type="match status" value="1"/>
</dbReference>
<proteinExistence type="inferred from homology"/>
<evidence type="ECO:0000256" key="9">
    <source>
        <dbReference type="PROSITE-ProRule" id="PRU00958"/>
    </source>
</evidence>
<evidence type="ECO:0000256" key="3">
    <source>
        <dbReference type="ARBA" id="ARBA00022679"/>
    </source>
</evidence>
<dbReference type="Pfam" id="PF06762">
    <property type="entry name" value="LMF1"/>
    <property type="match status" value="1"/>
</dbReference>
<dbReference type="EC" id="2.1.1.216" evidence="7"/>
<dbReference type="GO" id="GO:0160104">
    <property type="term" value="F:tRNA (guanine(26)-N2)-dimethyltransferase activity"/>
    <property type="evidence" value="ECO:0007669"/>
    <property type="project" value="UniProtKB-EC"/>
</dbReference>
<comment type="similarity">
    <text evidence="9">Belongs to the class I-like SAM-binding methyltransferase superfamily. Trm1 family.</text>
</comment>
<feature type="domain" description="Lipase maturation factor 1/2 N-terminal" evidence="12">
    <location>
        <begin position="164"/>
        <end position="317"/>
    </location>
</feature>
<evidence type="ECO:0000256" key="6">
    <source>
        <dbReference type="ARBA" id="ARBA00022884"/>
    </source>
</evidence>
<evidence type="ECO:0000256" key="10">
    <source>
        <dbReference type="SAM" id="MobiDB-lite"/>
    </source>
</evidence>
<evidence type="ECO:0000256" key="8">
    <source>
        <dbReference type="ARBA" id="ARBA00051897"/>
    </source>
</evidence>
<dbReference type="InterPro" id="IPR057434">
    <property type="entry name" value="LMF1/2_N"/>
</dbReference>
<evidence type="ECO:0000313" key="13">
    <source>
        <dbReference type="EMBL" id="GHP04484.1"/>
    </source>
</evidence>
<dbReference type="Gene3D" id="3.40.50.150">
    <property type="entry name" value="Vaccinia Virus protein VP39"/>
    <property type="match status" value="1"/>
</dbReference>
<evidence type="ECO:0000256" key="2">
    <source>
        <dbReference type="ARBA" id="ARBA00022603"/>
    </source>
</evidence>
<feature type="compositionally biased region" description="Polar residues" evidence="10">
    <location>
        <begin position="23"/>
        <end position="32"/>
    </location>
</feature>
<reference evidence="13" key="1">
    <citation type="submission" date="2020-10" db="EMBL/GenBank/DDBJ databases">
        <title>Unveiling of a novel bifunctional photoreceptor, Dualchrome1, isolated from a cosmopolitan green alga.</title>
        <authorList>
            <person name="Suzuki S."/>
            <person name="Kawachi M."/>
        </authorList>
    </citation>
    <scope>NUCLEOTIDE SEQUENCE</scope>
    <source>
        <strain evidence="13">NIES 2893</strain>
    </source>
</reference>
<protein>
    <recommendedName>
        <fullName evidence="7">tRNA (guanine(26)-N(2))-dimethyltransferase</fullName>
        <ecNumber evidence="7">2.1.1.216</ecNumber>
    </recommendedName>
</protein>
<dbReference type="Gene3D" id="3.30.56.70">
    <property type="entry name" value="N2,N2-dimethylguanosine tRNA methyltransferase, C-terminal domain"/>
    <property type="match status" value="1"/>
</dbReference>
<keyword evidence="6 9" id="KW-0694">RNA-binding</keyword>
<keyword evidence="3 9" id="KW-0808">Transferase</keyword>
<comment type="caution">
    <text evidence="13">The sequence shown here is derived from an EMBL/GenBank/DDBJ whole genome shotgun (WGS) entry which is preliminary data.</text>
</comment>
<keyword evidence="11" id="KW-1133">Transmembrane helix</keyword>
<evidence type="ECO:0000256" key="5">
    <source>
        <dbReference type="ARBA" id="ARBA00022694"/>
    </source>
</evidence>
<feature type="compositionally biased region" description="Basic and acidic residues" evidence="10">
    <location>
        <begin position="1024"/>
        <end position="1038"/>
    </location>
</feature>
<feature type="region of interest" description="Disordered" evidence="10">
    <location>
        <begin position="998"/>
        <end position="1046"/>
    </location>
</feature>
<name>A0A830HBN1_9CHLO</name>
<accession>A0A830HBN1</accession>
<dbReference type="GO" id="GO:0051604">
    <property type="term" value="P:protein maturation"/>
    <property type="evidence" value="ECO:0007669"/>
    <property type="project" value="InterPro"/>
</dbReference>
<keyword evidence="5 9" id="KW-0819">tRNA processing</keyword>
<dbReference type="AlphaFoldDB" id="A0A830HBN1"/>
<dbReference type="InterPro" id="IPR029063">
    <property type="entry name" value="SAM-dependent_MTases_sf"/>
</dbReference>
<sequence>MRARRTSPAASAKLRSDDDETQLLDSSTQASEPTAPKDGDAPTFHRTRSVIVRFTCLVYVVAFGVAAQQNTALIGEHGLLSAKSYLKRVKEHFGAPECYERVPTLLWLVPGSPDTLSDSHLQALAVLGVVLAGIPLCRGSANMVHLLLLAAIKRSLLEVGQTFYSFGWETQLFETGILVSLLCPVLDASPSTSHKPPATTLYALRWLLFRIMLGAGLIKWRGDACWRDLTCMQYHYETQPVPEAFHAFEVIVNHVVELGAPWLLLIPLTRYRWATWLTRIGGALQVLFQCTLILSGNLSFLNWLTIIPALSCFDDSCWPSVFSVASSHTDVPKRARERAMATTRTIFDWTVFAFIAWLSVPVVSNLISERHAMHVPSQQLAVTTFASKAQNAACSAFGASAAIAGGARRFLAWYAVPLTSKSSTSAMTPGTTTPGAVTHAPADDAVTETQQPAPAPVEVKEGLARVLIPEGNKVFYNKAQVNNRDLSVAALRCFARTREEEWHAGTSSAAKRASRFAAGDAKNRALEETPDLEEEAALSIGKERMDAVLAAPPPPMSVIEAMAASGLRSIRYAKEVRDVGSIVATELVPTAAESIAENATLSGVSLRPPREDGQPRGALDDPEKMTQESKREAFIDVRTADCRLAMLAHNAAFDVVDLDPYGSPAPFLDSAVQAVSDNGLLCVTATDMAVLCGNNAEVCWSKYGSYPIHRRSICHEMAIRILLHSIASHAARYKRVIEPLLCVSMDFYLRCFIRVRTSAADVKLNANSLSYVYYSSSCDAFHMSPVGRILNRTSAGGGGDANDEDANDAIAEGGAAGSRGGPGRGANKYASGLAGPHVCEETGSRTLVGGPIWNGPIHNMKFVRSVLDELKRDRRNFAAFEKLHGLLTVVQEELPDAPLHVDMHAMATFLKCTPPSQTTFKSALVNAGYRVSGTHSNPLAVKTDAPTSVTWDIMRAWVAEHPIQKPHPENSPAYRMLEKEQKTEVSFFRRSEAMSDAKKKNVTRFVQNPAHWGPQRAASTRAKRTNDDAPSTERDPKAARVAASAE</sequence>
<keyword evidence="2 9" id="KW-0489">Methyltransferase</keyword>
<evidence type="ECO:0000313" key="14">
    <source>
        <dbReference type="Proteomes" id="UP000660262"/>
    </source>
</evidence>
<keyword evidence="11" id="KW-0812">Transmembrane</keyword>
<dbReference type="SUPFAM" id="SSF53335">
    <property type="entry name" value="S-adenosyl-L-methionine-dependent methyltransferases"/>
    <property type="match status" value="1"/>
</dbReference>
<dbReference type="GO" id="GO:0002940">
    <property type="term" value="P:tRNA N2-guanine methylation"/>
    <property type="evidence" value="ECO:0007669"/>
    <property type="project" value="TreeGrafter"/>
</dbReference>
<feature type="compositionally biased region" description="Gly residues" evidence="10">
    <location>
        <begin position="814"/>
        <end position="823"/>
    </location>
</feature>
<comment type="catalytic activity">
    <reaction evidence="8">
        <text>guanosine(26) in tRNA + 2 S-adenosyl-L-methionine = N(2)-dimethylguanosine(26) in tRNA + 2 S-adenosyl-L-homocysteine + 2 H(+)</text>
        <dbReference type="Rhea" id="RHEA:43140"/>
        <dbReference type="Rhea" id="RHEA-COMP:10359"/>
        <dbReference type="Rhea" id="RHEA-COMP:10360"/>
        <dbReference type="ChEBI" id="CHEBI:15378"/>
        <dbReference type="ChEBI" id="CHEBI:57856"/>
        <dbReference type="ChEBI" id="CHEBI:59789"/>
        <dbReference type="ChEBI" id="CHEBI:74269"/>
        <dbReference type="ChEBI" id="CHEBI:74513"/>
        <dbReference type="EC" id="2.1.1.216"/>
    </reaction>
</comment>
<keyword evidence="11" id="KW-0472">Membrane</keyword>
<evidence type="ECO:0000256" key="1">
    <source>
        <dbReference type="ARBA" id="ARBA00022555"/>
    </source>
</evidence>
<evidence type="ECO:0000256" key="7">
    <source>
        <dbReference type="ARBA" id="ARBA00039099"/>
    </source>
</evidence>
<dbReference type="Pfam" id="PF02005">
    <property type="entry name" value="TRM"/>
    <property type="match status" value="1"/>
</dbReference>
<evidence type="ECO:0000256" key="4">
    <source>
        <dbReference type="ARBA" id="ARBA00022691"/>
    </source>
</evidence>
<dbReference type="PANTHER" id="PTHR10631">
    <property type="entry name" value="N 2 ,N 2 -DIMETHYLGUANOSINE TRNA METHYLTRANSFERASE"/>
    <property type="match status" value="1"/>
</dbReference>
<dbReference type="GO" id="GO:0000049">
    <property type="term" value="F:tRNA binding"/>
    <property type="evidence" value="ECO:0007669"/>
    <property type="project" value="UniProtKB-UniRule"/>
</dbReference>
<organism evidence="13 14">
    <name type="scientific">Pycnococcus provasolii</name>
    <dbReference type="NCBI Taxonomy" id="41880"/>
    <lineage>
        <taxon>Eukaryota</taxon>
        <taxon>Viridiplantae</taxon>
        <taxon>Chlorophyta</taxon>
        <taxon>Pseudoscourfieldiophyceae</taxon>
        <taxon>Pseudoscourfieldiales</taxon>
        <taxon>Pycnococcaceae</taxon>
        <taxon>Pycnococcus</taxon>
    </lineage>
</organism>
<keyword evidence="1 9" id="KW-0820">tRNA-binding</keyword>
<keyword evidence="14" id="KW-1185">Reference proteome</keyword>
<feature type="region of interest" description="Disordered" evidence="10">
    <location>
        <begin position="1"/>
        <end position="42"/>
    </location>
</feature>
<feature type="compositionally biased region" description="Basic and acidic residues" evidence="10">
    <location>
        <begin position="608"/>
        <end position="629"/>
    </location>
</feature>
<dbReference type="FunFam" id="3.30.56.70:FF:000001">
    <property type="entry name" value="tRNA (guanine(26)-N(2))-dimethyltransferase"/>
    <property type="match status" value="1"/>
</dbReference>
<dbReference type="InterPro" id="IPR042296">
    <property type="entry name" value="tRNA_met_Trm1_C"/>
</dbReference>
<evidence type="ECO:0000259" key="12">
    <source>
        <dbReference type="Pfam" id="PF06762"/>
    </source>
</evidence>
<dbReference type="InterPro" id="IPR002905">
    <property type="entry name" value="Trm1"/>
</dbReference>
<keyword evidence="4 9" id="KW-0949">S-adenosyl-L-methionine</keyword>
<dbReference type="PANTHER" id="PTHR10631:SF3">
    <property type="entry name" value="TRNA (GUANINE(26)-N(2))-DIMETHYLTRANSFERASE"/>
    <property type="match status" value="1"/>
</dbReference>